<accession>A0A5B8S2Q2</accession>
<feature type="transmembrane region" description="Helical" evidence="10">
    <location>
        <begin position="122"/>
        <end position="142"/>
    </location>
</feature>
<dbReference type="Pfam" id="PF01061">
    <property type="entry name" value="ABC2_membrane"/>
    <property type="match status" value="1"/>
</dbReference>
<dbReference type="GO" id="GO:0015920">
    <property type="term" value="P:lipopolysaccharide transport"/>
    <property type="evidence" value="ECO:0007669"/>
    <property type="project" value="TreeGrafter"/>
</dbReference>
<proteinExistence type="inferred from homology"/>
<sequence length="269" mass="30285">MASNAPANDAGLHGSSLRVQGRVVYALLIRELLTRYGRNNFGFLWLILEPMLFTLAVTAIWTATRSVHGSDLPIVAFAVTGYSSMMMWRNMPGRCIGALSSNKSLLFHRQVRPLDVYLARTLLEFVGSSAAFVFLIAAFWSIEWMKLPEDALQVLGGWLMLAWFGMGLAWLLGALSERSDLVEKLWSPLSYLLFPFSGAAFIADSLPERLREVMLYLPMLNCVEFIREGYFGSKMTAHYDMAYVAIFNLCLTFVAMVLVRAMDIESDYE</sequence>
<dbReference type="KEGG" id="ngf:FRF71_06440"/>
<dbReference type="OrthoDB" id="8479094at2"/>
<dbReference type="InterPro" id="IPR013525">
    <property type="entry name" value="ABC2_TM"/>
</dbReference>
<evidence type="ECO:0000256" key="10">
    <source>
        <dbReference type="SAM" id="Phobius"/>
    </source>
</evidence>
<keyword evidence="6 10" id="KW-0812">Transmembrane</keyword>
<evidence type="ECO:0000256" key="1">
    <source>
        <dbReference type="ARBA" id="ARBA00004651"/>
    </source>
</evidence>
<dbReference type="InterPro" id="IPR000412">
    <property type="entry name" value="ABC_2_transport"/>
</dbReference>
<feature type="domain" description="ABC-2 type transporter transmembrane" evidence="11">
    <location>
        <begin position="24"/>
        <end position="230"/>
    </location>
</feature>
<keyword evidence="7 10" id="KW-1133">Transmembrane helix</keyword>
<keyword evidence="9 10" id="KW-0472">Membrane</keyword>
<feature type="transmembrane region" description="Helical" evidence="10">
    <location>
        <begin position="70"/>
        <end position="88"/>
    </location>
</feature>
<keyword evidence="3" id="KW-0813">Transport</keyword>
<dbReference type="PANTHER" id="PTHR30413:SF10">
    <property type="entry name" value="CAPSULE POLYSACCHARIDE EXPORT INNER-MEMBRANE PROTEIN CTRC"/>
    <property type="match status" value="1"/>
</dbReference>
<comment type="subcellular location">
    <subcellularLocation>
        <location evidence="1">Cell membrane</location>
        <topology evidence="1">Multi-pass membrane protein</topology>
    </subcellularLocation>
</comment>
<evidence type="ECO:0000313" key="12">
    <source>
        <dbReference type="EMBL" id="QEA15806.1"/>
    </source>
</evidence>
<reference evidence="12 13" key="1">
    <citation type="journal article" date="2013" name="J. Microbiol. Biotechnol.">
        <title>Novosphingobium ginsenosidimutans sp. nov., with the ability to convert ginsenoside.</title>
        <authorList>
            <person name="Kim J.K."/>
            <person name="He D."/>
            <person name="Liu Q.M."/>
            <person name="Park H.Y."/>
            <person name="Jung M.S."/>
            <person name="Yoon M.H."/>
            <person name="Kim S.C."/>
            <person name="Im W.T."/>
        </authorList>
    </citation>
    <scope>NUCLEOTIDE SEQUENCE [LARGE SCALE GENOMIC DNA]</scope>
    <source>
        <strain evidence="12 13">FW-6</strain>
    </source>
</reference>
<keyword evidence="8" id="KW-0625">Polysaccharide transport</keyword>
<dbReference type="GO" id="GO:0015774">
    <property type="term" value="P:polysaccharide transport"/>
    <property type="evidence" value="ECO:0007669"/>
    <property type="project" value="UniProtKB-KW"/>
</dbReference>
<evidence type="ECO:0000256" key="6">
    <source>
        <dbReference type="ARBA" id="ARBA00022692"/>
    </source>
</evidence>
<feature type="transmembrane region" description="Helical" evidence="10">
    <location>
        <begin position="154"/>
        <end position="173"/>
    </location>
</feature>
<evidence type="ECO:0000256" key="7">
    <source>
        <dbReference type="ARBA" id="ARBA00022989"/>
    </source>
</evidence>
<evidence type="ECO:0000256" key="8">
    <source>
        <dbReference type="ARBA" id="ARBA00023047"/>
    </source>
</evidence>
<evidence type="ECO:0000313" key="13">
    <source>
        <dbReference type="Proteomes" id="UP000321172"/>
    </source>
</evidence>
<feature type="transmembrane region" description="Helical" evidence="10">
    <location>
        <begin position="241"/>
        <end position="259"/>
    </location>
</feature>
<gene>
    <name evidence="12" type="ORF">FRF71_06440</name>
</gene>
<evidence type="ECO:0000256" key="4">
    <source>
        <dbReference type="ARBA" id="ARBA00022475"/>
    </source>
</evidence>
<evidence type="ECO:0000256" key="5">
    <source>
        <dbReference type="ARBA" id="ARBA00022597"/>
    </source>
</evidence>
<keyword evidence="13" id="KW-1185">Reference proteome</keyword>
<dbReference type="Proteomes" id="UP000321172">
    <property type="component" value="Chromosome"/>
</dbReference>
<protein>
    <submittedName>
        <fullName evidence="12">ABC transporter permease</fullName>
    </submittedName>
</protein>
<dbReference type="EMBL" id="CP042345">
    <property type="protein sequence ID" value="QEA15806.1"/>
    <property type="molecule type" value="Genomic_DNA"/>
</dbReference>
<organism evidence="12 13">
    <name type="scientific">Novosphingobium ginsenosidimutans</name>
    <dbReference type="NCBI Taxonomy" id="1176536"/>
    <lineage>
        <taxon>Bacteria</taxon>
        <taxon>Pseudomonadati</taxon>
        <taxon>Pseudomonadota</taxon>
        <taxon>Alphaproteobacteria</taxon>
        <taxon>Sphingomonadales</taxon>
        <taxon>Sphingomonadaceae</taxon>
        <taxon>Novosphingobium</taxon>
    </lineage>
</organism>
<dbReference type="PANTHER" id="PTHR30413">
    <property type="entry name" value="INNER MEMBRANE TRANSPORT PERMEASE"/>
    <property type="match status" value="1"/>
</dbReference>
<dbReference type="AlphaFoldDB" id="A0A5B8S2Q2"/>
<dbReference type="GO" id="GO:0140359">
    <property type="term" value="F:ABC-type transporter activity"/>
    <property type="evidence" value="ECO:0007669"/>
    <property type="project" value="InterPro"/>
</dbReference>
<evidence type="ECO:0000256" key="9">
    <source>
        <dbReference type="ARBA" id="ARBA00023136"/>
    </source>
</evidence>
<comment type="similarity">
    <text evidence="2">Belongs to the ABC-2 integral membrane protein family.</text>
</comment>
<dbReference type="PRINTS" id="PR00164">
    <property type="entry name" value="ABC2TRNSPORT"/>
</dbReference>
<keyword evidence="5" id="KW-0762">Sugar transport</keyword>
<keyword evidence="4" id="KW-1003">Cell membrane</keyword>
<evidence type="ECO:0000259" key="11">
    <source>
        <dbReference type="Pfam" id="PF01061"/>
    </source>
</evidence>
<name>A0A5B8S2Q2_9SPHN</name>
<dbReference type="GO" id="GO:0043190">
    <property type="term" value="C:ATP-binding cassette (ABC) transporter complex"/>
    <property type="evidence" value="ECO:0007669"/>
    <property type="project" value="InterPro"/>
</dbReference>
<evidence type="ECO:0000256" key="2">
    <source>
        <dbReference type="ARBA" id="ARBA00007783"/>
    </source>
</evidence>
<feature type="transmembrane region" description="Helical" evidence="10">
    <location>
        <begin position="43"/>
        <end position="64"/>
    </location>
</feature>
<evidence type="ECO:0000256" key="3">
    <source>
        <dbReference type="ARBA" id="ARBA00022448"/>
    </source>
</evidence>